<keyword evidence="1" id="KW-1133">Transmembrane helix</keyword>
<protein>
    <submittedName>
        <fullName evidence="2">Uncharacterized protein</fullName>
    </submittedName>
</protein>
<gene>
    <name evidence="2" type="ORF">LEP1GSC116_0243</name>
</gene>
<comment type="caution">
    <text evidence="2">The sequence shown here is derived from an EMBL/GenBank/DDBJ whole genome shotgun (WGS) entry which is preliminary data.</text>
</comment>
<evidence type="ECO:0000313" key="2">
    <source>
        <dbReference type="EMBL" id="EMO06340.1"/>
    </source>
</evidence>
<organism evidence="2 3">
    <name type="scientific">Leptospira interrogans serovar Icterohaemorrhagiae str. Verdun HP</name>
    <dbReference type="NCBI Taxonomy" id="1049910"/>
    <lineage>
        <taxon>Bacteria</taxon>
        <taxon>Pseudomonadati</taxon>
        <taxon>Spirochaetota</taxon>
        <taxon>Spirochaetia</taxon>
        <taxon>Leptospirales</taxon>
        <taxon>Leptospiraceae</taxon>
        <taxon>Leptospira</taxon>
    </lineage>
</organism>
<keyword evidence="1" id="KW-0812">Transmembrane</keyword>
<keyword evidence="1" id="KW-0472">Membrane</keyword>
<sequence>MFHMKRFSNRTCTGFFLIIFIIFESHFYFSLFGRDRFLL</sequence>
<evidence type="ECO:0000256" key="1">
    <source>
        <dbReference type="SAM" id="Phobius"/>
    </source>
</evidence>
<dbReference type="AlphaFoldDB" id="M6RFH6"/>
<dbReference type="Proteomes" id="UP000012092">
    <property type="component" value="Unassembled WGS sequence"/>
</dbReference>
<name>M6RFH6_LEPIR</name>
<proteinExistence type="predicted"/>
<evidence type="ECO:0000313" key="3">
    <source>
        <dbReference type="Proteomes" id="UP000012092"/>
    </source>
</evidence>
<dbReference type="EMBL" id="AHNZ02000269">
    <property type="protein sequence ID" value="EMO06340.1"/>
    <property type="molecule type" value="Genomic_DNA"/>
</dbReference>
<accession>M6RFH6</accession>
<reference evidence="2 3" key="1">
    <citation type="submission" date="2013-01" db="EMBL/GenBank/DDBJ databases">
        <authorList>
            <person name="Harkins D.M."/>
            <person name="Durkin A.S."/>
            <person name="Brinkac L.M."/>
            <person name="Haft D.H."/>
            <person name="Selengut J.D."/>
            <person name="Sanka R."/>
            <person name="DePew J."/>
            <person name="Purushe J."/>
            <person name="Picardeau M."/>
            <person name="Werts C."/>
            <person name="Goarant C."/>
            <person name="Vinetz J.M."/>
            <person name="Sutton G.G."/>
            <person name="Nierman W.C."/>
            <person name="Fouts D.E."/>
        </authorList>
    </citation>
    <scope>NUCLEOTIDE SEQUENCE [LARGE SCALE GENOMIC DNA]</scope>
    <source>
        <strain evidence="2 3">Verdun HP</strain>
    </source>
</reference>
<feature type="transmembrane region" description="Helical" evidence="1">
    <location>
        <begin position="12"/>
        <end position="31"/>
    </location>
</feature>